<organism evidence="1 2">
    <name type="scientific">Acidiluteibacter ferrifornacis</name>
    <dbReference type="NCBI Taxonomy" id="2692424"/>
    <lineage>
        <taxon>Bacteria</taxon>
        <taxon>Pseudomonadati</taxon>
        <taxon>Bacteroidota</taxon>
        <taxon>Flavobacteriia</taxon>
        <taxon>Flavobacteriales</taxon>
        <taxon>Cryomorphaceae</taxon>
        <taxon>Acidiluteibacter</taxon>
    </lineage>
</organism>
<dbReference type="RefSeq" id="WP_160631486.1">
    <property type="nucleotide sequence ID" value="NZ_WWNE01000003.1"/>
</dbReference>
<evidence type="ECO:0000313" key="2">
    <source>
        <dbReference type="Proteomes" id="UP000470771"/>
    </source>
</evidence>
<reference evidence="1 2" key="1">
    <citation type="submission" date="2019-12" db="EMBL/GenBank/DDBJ databases">
        <authorList>
            <person name="Zhao J."/>
        </authorList>
    </citation>
    <scope>NUCLEOTIDE SEQUENCE [LARGE SCALE GENOMIC DNA]</scope>
    <source>
        <strain evidence="1 2">S-15</strain>
    </source>
</reference>
<dbReference type="EMBL" id="WWNE01000003">
    <property type="protein sequence ID" value="NBG64899.1"/>
    <property type="molecule type" value="Genomic_DNA"/>
</dbReference>
<name>A0A6N9NGE3_9FLAO</name>
<comment type="caution">
    <text evidence="1">The sequence shown here is derived from an EMBL/GenBank/DDBJ whole genome shotgun (WGS) entry which is preliminary data.</text>
</comment>
<evidence type="ECO:0000313" key="1">
    <source>
        <dbReference type="EMBL" id="NBG64899.1"/>
    </source>
</evidence>
<accession>A0A6N9NGE3</accession>
<dbReference type="Proteomes" id="UP000470771">
    <property type="component" value="Unassembled WGS sequence"/>
</dbReference>
<dbReference type="AlphaFoldDB" id="A0A6N9NGE3"/>
<proteinExistence type="predicted"/>
<gene>
    <name evidence="1" type="ORF">GQN54_02140</name>
</gene>
<protein>
    <submittedName>
        <fullName evidence="1">Uncharacterized protein</fullName>
    </submittedName>
</protein>
<keyword evidence="2" id="KW-1185">Reference proteome</keyword>
<sequence length="171" mass="19412">MIVILFSNCEKNDLCKDDELSIARTNHTDSLKIDGYYFGDVNSDSSMPFANIYYLYTNGLFFTSEASDLDKAKAGVITVDVENNVGKQIKGLWGLFRVSNNTIEIERWRSRPNGCETIIYERGEILNDTTFVITVREHRTNGEVKLTETPNSTFSFRPLAEKPDSTNSFVQ</sequence>